<sequence length="246" mass="25684">MVNSFSLTLNPKQAAVAVTVSEAAELPQALSQLGLSNSRPVLVIVGGASKISEADFLRIQKLFVEVLAPIAQRLGAYVVDGGTDAGVMQLMGKAHSQINADFPLIGVAPTAKVILPKQTTVLSEDATPLEAHHTHFVLVPGRNWGDESPWIVQVANLLANGAPSITVLINGGEITFIDALNSVIAGRLVMVIAGSGRTADKLASALHGDATDERAKQLAASGCLQTIDLEAAKEDLINTITNLLLT</sequence>
<comment type="caution">
    <text evidence="2">The sequence shown here is derived from an EMBL/GenBank/DDBJ whole genome shotgun (WGS) entry which is preliminary data.</text>
</comment>
<proteinExistence type="predicted"/>
<dbReference type="GO" id="GO:0005886">
    <property type="term" value="C:plasma membrane"/>
    <property type="evidence" value="ECO:0007669"/>
    <property type="project" value="TreeGrafter"/>
</dbReference>
<protein>
    <recommendedName>
        <fullName evidence="1">LSDAT prokaryote domain-containing protein</fullName>
    </recommendedName>
</protein>
<evidence type="ECO:0000259" key="1">
    <source>
        <dbReference type="Pfam" id="PF18171"/>
    </source>
</evidence>
<dbReference type="InterPro" id="IPR050927">
    <property type="entry name" value="TRPM"/>
</dbReference>
<dbReference type="GO" id="GO:0099604">
    <property type="term" value="F:ligand-gated calcium channel activity"/>
    <property type="evidence" value="ECO:0007669"/>
    <property type="project" value="TreeGrafter"/>
</dbReference>
<dbReference type="EMBL" id="RSCM01000031">
    <property type="protein sequence ID" value="RUS92353.1"/>
    <property type="molecule type" value="Genomic_DNA"/>
</dbReference>
<gene>
    <name evidence="2" type="ORF">DSM107003_51030</name>
</gene>
<keyword evidence="3" id="KW-1185">Reference proteome</keyword>
<evidence type="ECO:0000313" key="2">
    <source>
        <dbReference type="EMBL" id="RUS92353.1"/>
    </source>
</evidence>
<evidence type="ECO:0000313" key="3">
    <source>
        <dbReference type="Proteomes" id="UP000276103"/>
    </source>
</evidence>
<dbReference type="RefSeq" id="WP_127056878.1">
    <property type="nucleotide sequence ID" value="NZ_RSCM01000031.1"/>
</dbReference>
<organism evidence="2 3">
    <name type="scientific">Trichormus variabilis SAG 1403-4b</name>
    <dbReference type="NCBI Taxonomy" id="447716"/>
    <lineage>
        <taxon>Bacteria</taxon>
        <taxon>Bacillati</taxon>
        <taxon>Cyanobacteriota</taxon>
        <taxon>Cyanophyceae</taxon>
        <taxon>Nostocales</taxon>
        <taxon>Nostocaceae</taxon>
        <taxon>Trichormus</taxon>
    </lineage>
</organism>
<name>A0A3S1BZ14_ANAVA</name>
<dbReference type="OrthoDB" id="582259at2"/>
<dbReference type="AlphaFoldDB" id="A0A3S1BZ14"/>
<dbReference type="InterPro" id="IPR041482">
    <property type="entry name" value="LSDAT_prok"/>
</dbReference>
<dbReference type="PANTHER" id="PTHR13800:SF12">
    <property type="entry name" value="TRANSIENT RECEPTOR POTENTIAL CATION CHANNEL SUBFAMILY M MEMBER-LIKE 2"/>
    <property type="match status" value="1"/>
</dbReference>
<accession>A0A3S1BZ14</accession>
<dbReference type="PANTHER" id="PTHR13800">
    <property type="entry name" value="TRANSIENT RECEPTOR POTENTIAL CATION CHANNEL, SUBFAMILY M, MEMBER 6"/>
    <property type="match status" value="1"/>
</dbReference>
<dbReference type="Pfam" id="PF18171">
    <property type="entry name" value="LSDAT_prok"/>
    <property type="match status" value="1"/>
</dbReference>
<reference evidence="2 3" key="1">
    <citation type="journal article" date="2019" name="Genome Biol. Evol.">
        <title>Day and night: Metabolic profiles and evolutionary relationships of six axenic non-marine cyanobacteria.</title>
        <authorList>
            <person name="Will S.E."/>
            <person name="Henke P."/>
            <person name="Boedeker C."/>
            <person name="Huang S."/>
            <person name="Brinkmann H."/>
            <person name="Rohde M."/>
            <person name="Jarek M."/>
            <person name="Friedl T."/>
            <person name="Seufert S."/>
            <person name="Schumacher M."/>
            <person name="Overmann J."/>
            <person name="Neumann-Schaal M."/>
            <person name="Petersen J."/>
        </authorList>
    </citation>
    <scope>NUCLEOTIDE SEQUENCE [LARGE SCALE GENOMIC DNA]</scope>
    <source>
        <strain evidence="2 3">SAG 1403-4b</strain>
    </source>
</reference>
<feature type="domain" description="LSDAT prokaryote" evidence="1">
    <location>
        <begin position="39"/>
        <end position="236"/>
    </location>
</feature>
<dbReference type="Proteomes" id="UP000276103">
    <property type="component" value="Unassembled WGS sequence"/>
</dbReference>